<evidence type="ECO:0000313" key="3">
    <source>
        <dbReference type="Proteomes" id="UP001360953"/>
    </source>
</evidence>
<reference evidence="2 3" key="1">
    <citation type="submission" date="2024-04" db="EMBL/GenBank/DDBJ databases">
        <title>Phyllosticta paracitricarpa is synonymous to the EU quarantine fungus P. citricarpa based on phylogenomic analyses.</title>
        <authorList>
            <consortium name="Lawrence Berkeley National Laboratory"/>
            <person name="Van ingen-buijs V.A."/>
            <person name="Van westerhoven A.C."/>
            <person name="Haridas S."/>
            <person name="Skiadas P."/>
            <person name="Martin F."/>
            <person name="Groenewald J.Z."/>
            <person name="Crous P.W."/>
            <person name="Seidl M.F."/>
        </authorList>
    </citation>
    <scope>NUCLEOTIDE SEQUENCE [LARGE SCALE GENOMIC DNA]</scope>
    <source>
        <strain evidence="2 3">CPC 17464</strain>
    </source>
</reference>
<proteinExistence type="predicted"/>
<evidence type="ECO:0000313" key="2">
    <source>
        <dbReference type="EMBL" id="KAK7542530.1"/>
    </source>
</evidence>
<dbReference type="EMBL" id="JBBPEH010000002">
    <property type="protein sequence ID" value="KAK7542530.1"/>
    <property type="molecule type" value="Genomic_DNA"/>
</dbReference>
<evidence type="ECO:0000256" key="1">
    <source>
        <dbReference type="SAM" id="Phobius"/>
    </source>
</evidence>
<keyword evidence="1" id="KW-1133">Transmembrane helix</keyword>
<accession>A0ABR1M4L9</accession>
<comment type="caution">
    <text evidence="2">The sequence shown here is derived from an EMBL/GenBank/DDBJ whole genome shotgun (WGS) entry which is preliminary data.</text>
</comment>
<dbReference type="Proteomes" id="UP001360953">
    <property type="component" value="Unassembled WGS sequence"/>
</dbReference>
<dbReference type="RefSeq" id="XP_066658823.1">
    <property type="nucleotide sequence ID" value="XM_066799175.1"/>
</dbReference>
<name>A0ABR1M4L9_9PEZI</name>
<dbReference type="PROSITE" id="PS51257">
    <property type="entry name" value="PROKAR_LIPOPROTEIN"/>
    <property type="match status" value="1"/>
</dbReference>
<feature type="transmembrane region" description="Helical" evidence="1">
    <location>
        <begin position="14"/>
        <end position="34"/>
    </location>
</feature>
<keyword evidence="3" id="KW-1185">Reference proteome</keyword>
<dbReference type="GeneID" id="92032081"/>
<keyword evidence="1" id="KW-0472">Membrane</keyword>
<protein>
    <submittedName>
        <fullName evidence="2">Uncharacterized protein</fullName>
    </submittedName>
</protein>
<organism evidence="2 3">
    <name type="scientific">Phyllosticta citribraziliensis</name>
    <dbReference type="NCBI Taxonomy" id="989973"/>
    <lineage>
        <taxon>Eukaryota</taxon>
        <taxon>Fungi</taxon>
        <taxon>Dikarya</taxon>
        <taxon>Ascomycota</taxon>
        <taxon>Pezizomycotina</taxon>
        <taxon>Dothideomycetes</taxon>
        <taxon>Dothideomycetes incertae sedis</taxon>
        <taxon>Botryosphaeriales</taxon>
        <taxon>Phyllostictaceae</taxon>
        <taxon>Phyllosticta</taxon>
    </lineage>
</organism>
<gene>
    <name evidence="2" type="ORF">J3D65DRAFT_614129</name>
</gene>
<keyword evidence="1" id="KW-0812">Transmembrane</keyword>
<sequence length="90" mass="9929">MAKKWCDSLGVARLIRLLVISLLSLLSLACFIRLDKLFNMREGRRPALDGRPGRPGHARDITTPASNKLHLVSALHVLIFSLRVAACCGH</sequence>